<dbReference type="PANTHER" id="PTHR38537:SF5">
    <property type="entry name" value="FILAMIN-A"/>
    <property type="match status" value="1"/>
</dbReference>
<dbReference type="InterPro" id="IPR013783">
    <property type="entry name" value="Ig-like_fold"/>
</dbReference>
<reference evidence="3 4" key="1">
    <citation type="submission" date="2023-05" db="EMBL/GenBank/DDBJ databases">
        <title>B98-5 Cell Line De Novo Hybrid Assembly: An Optical Mapping Approach.</title>
        <authorList>
            <person name="Kananen K."/>
            <person name="Auerbach J.A."/>
            <person name="Kautto E."/>
            <person name="Blachly J.S."/>
        </authorList>
    </citation>
    <scope>NUCLEOTIDE SEQUENCE [LARGE SCALE GENOMIC DNA]</scope>
    <source>
        <strain evidence="3">B95-8</strain>
        <tissue evidence="3">Cell line</tissue>
    </source>
</reference>
<gene>
    <name evidence="3" type="ORF">P7K49_039914</name>
</gene>
<evidence type="ECO:0000256" key="1">
    <source>
        <dbReference type="ARBA" id="ARBA00022737"/>
    </source>
</evidence>
<protein>
    <submittedName>
        <fullName evidence="3">Uncharacterized protein</fullName>
    </submittedName>
</protein>
<keyword evidence="4" id="KW-1185">Reference proteome</keyword>
<evidence type="ECO:0000313" key="3">
    <source>
        <dbReference type="EMBL" id="KAK2082414.1"/>
    </source>
</evidence>
<dbReference type="InterPro" id="IPR044801">
    <property type="entry name" value="Filamin"/>
</dbReference>
<evidence type="ECO:0000256" key="2">
    <source>
        <dbReference type="PROSITE-ProRule" id="PRU00087"/>
    </source>
</evidence>
<feature type="repeat" description="Filamin" evidence="2">
    <location>
        <begin position="1"/>
        <end position="79"/>
    </location>
</feature>
<dbReference type="SUPFAM" id="SSF81296">
    <property type="entry name" value="E set domains"/>
    <property type="match status" value="1"/>
</dbReference>
<name>A0ABQ9TCF0_SAGOE</name>
<proteinExistence type="predicted"/>
<dbReference type="Proteomes" id="UP001266305">
    <property type="component" value="Unassembled WGS sequence"/>
</dbReference>
<accession>A0ABQ9TCF0</accession>
<evidence type="ECO:0000313" key="4">
    <source>
        <dbReference type="Proteomes" id="UP001266305"/>
    </source>
</evidence>
<comment type="caution">
    <text evidence="3">The sequence shown here is derived from an EMBL/GenBank/DDBJ whole genome shotgun (WGS) entry which is preliminary data.</text>
</comment>
<dbReference type="PROSITE" id="PS50194">
    <property type="entry name" value="FILAMIN_REPEAT"/>
    <property type="match status" value="1"/>
</dbReference>
<dbReference type="Pfam" id="PF00630">
    <property type="entry name" value="Filamin"/>
    <property type="match status" value="1"/>
</dbReference>
<keyword evidence="1" id="KW-0677">Repeat</keyword>
<dbReference type="Gene3D" id="2.60.40.10">
    <property type="entry name" value="Immunoglobulins"/>
    <property type="match status" value="1"/>
</dbReference>
<sequence length="119" mass="12733">MQVGSCCLPVGAGTLYMAPKLRGLHSPGYGWLSLSIEGSSKVDINTEDLEDGMSRVTYCPTEPGNYIINNKYADQHVPGECSSALAAPLTTSGPRGRLGEREHHMQVLGSFSGQHLQSL</sequence>
<organism evidence="3 4">
    <name type="scientific">Saguinus oedipus</name>
    <name type="common">Cotton-top tamarin</name>
    <name type="synonym">Oedipomidas oedipus</name>
    <dbReference type="NCBI Taxonomy" id="9490"/>
    <lineage>
        <taxon>Eukaryota</taxon>
        <taxon>Metazoa</taxon>
        <taxon>Chordata</taxon>
        <taxon>Craniata</taxon>
        <taxon>Vertebrata</taxon>
        <taxon>Euteleostomi</taxon>
        <taxon>Mammalia</taxon>
        <taxon>Eutheria</taxon>
        <taxon>Euarchontoglires</taxon>
        <taxon>Primates</taxon>
        <taxon>Haplorrhini</taxon>
        <taxon>Platyrrhini</taxon>
        <taxon>Cebidae</taxon>
        <taxon>Callitrichinae</taxon>
        <taxon>Saguinus</taxon>
    </lineage>
</organism>
<dbReference type="InterPro" id="IPR014756">
    <property type="entry name" value="Ig_E-set"/>
</dbReference>
<dbReference type="EMBL" id="JASSZA010000037">
    <property type="protein sequence ID" value="KAK2082414.1"/>
    <property type="molecule type" value="Genomic_DNA"/>
</dbReference>
<dbReference type="PANTHER" id="PTHR38537">
    <property type="entry name" value="JITTERBUG, ISOFORM N"/>
    <property type="match status" value="1"/>
</dbReference>
<dbReference type="InterPro" id="IPR017868">
    <property type="entry name" value="Filamin/ABP280_repeat-like"/>
</dbReference>